<reference evidence="7" key="1">
    <citation type="submission" date="2022-07" db="EMBL/GenBank/DDBJ databases">
        <title>Phylogenomic reconstructions and comparative analyses of Kickxellomycotina fungi.</title>
        <authorList>
            <person name="Reynolds N.K."/>
            <person name="Stajich J.E."/>
            <person name="Barry K."/>
            <person name="Grigoriev I.V."/>
            <person name="Crous P."/>
            <person name="Smith M.E."/>
        </authorList>
    </citation>
    <scope>NUCLEOTIDE SEQUENCE</scope>
    <source>
        <strain evidence="7">NBRC 105413</strain>
    </source>
</reference>
<dbReference type="SMART" id="SM00884">
    <property type="entry name" value="Cullin_Nedd8"/>
    <property type="match status" value="1"/>
</dbReference>
<evidence type="ECO:0000259" key="6">
    <source>
        <dbReference type="PROSITE" id="PS50069"/>
    </source>
</evidence>
<evidence type="ECO:0000256" key="3">
    <source>
        <dbReference type="ARBA" id="ARBA00022843"/>
    </source>
</evidence>
<dbReference type="SUPFAM" id="SSF75632">
    <property type="entry name" value="Cullin homology domain"/>
    <property type="match status" value="1"/>
</dbReference>
<comment type="similarity">
    <text evidence="1 4 5">Belongs to the cullin family.</text>
</comment>
<feature type="domain" description="Cullin family profile" evidence="6">
    <location>
        <begin position="398"/>
        <end position="625"/>
    </location>
</feature>
<evidence type="ECO:0000256" key="5">
    <source>
        <dbReference type="RuleBase" id="RU003829"/>
    </source>
</evidence>
<evidence type="ECO:0000256" key="1">
    <source>
        <dbReference type="ARBA" id="ARBA00006019"/>
    </source>
</evidence>
<dbReference type="PANTHER" id="PTHR11932">
    <property type="entry name" value="CULLIN"/>
    <property type="match status" value="1"/>
</dbReference>
<evidence type="ECO:0000256" key="2">
    <source>
        <dbReference type="ARBA" id="ARBA00022499"/>
    </source>
</evidence>
<dbReference type="GO" id="GO:0006511">
    <property type="term" value="P:ubiquitin-dependent protein catabolic process"/>
    <property type="evidence" value="ECO:0007669"/>
    <property type="project" value="InterPro"/>
</dbReference>
<dbReference type="InterPro" id="IPR036388">
    <property type="entry name" value="WH-like_DNA-bd_sf"/>
</dbReference>
<sequence>MWATKRSGLPAGGPQKKLIIKGLRSIPTLPETYKEDTIDRLKNAVQAIQNSQPTPQGLEELYRDCESLCLHKFGSDVYAILQSQLDLYVRKQLSEINSQPSNPLANASVLEQTRQFWTGYVHQLGIIKCVFLYLDRTYVLQTTGIASLWAMGLSAVRKYLVDTDMKTRLIWLVIGEITKERNGKEIERAMLATLVNMFVELNIYLSFFLPGFIESTADYYQKESRRMVGSLVPVASSASARAQLTGDTMDVPLYLRHVMHRMEEESDRVCNYLNAESKPALLATVQTELVERHTDRLLSSNFDAMADSQMHSDIANMYHLLVPVNRLDSLKKVWSSYIKKTGLRLIQAPDLDLSLVTNLLSLKQRLDEIIVQSFENNSVLVNALRESFGEFINTRRTKPAQLIAKFIDQCMRSGGKHAGDEDIDRRLDRVLVLFRFLQNKDIFEEYYKRDLAKRLLYRKSASIDAERSMLQKLKAECGSGFTNRLEGMYRDMEVSDDLEAKFSNTRQAKDSVNADFHANVLTLAYWPTYDQVNLVVPKHIEQAQDEFVQFYATKHQGRNLQWQQNLGTCLLKVAFDEGVKELQLSVIQGTIMLLFNDQDRLAYIQIRDNTGLEESELKRTLQSLACGKHRVLTKEPKGRDVSDTDSFLFNSQFKSPHARIKISQIVVKEDEKEDKNVEEHVQQDRIVNIDAALIRVMKARKTLGHSALITELMSQLRFNTSASEIKERLEVNIERDYIKRDESDHSIYHYVA</sequence>
<dbReference type="InterPro" id="IPR045093">
    <property type="entry name" value="Cullin"/>
</dbReference>
<dbReference type="SMART" id="SM00182">
    <property type="entry name" value="CULLIN"/>
    <property type="match status" value="1"/>
</dbReference>
<dbReference type="SUPFAM" id="SSF74788">
    <property type="entry name" value="Cullin repeat-like"/>
    <property type="match status" value="1"/>
</dbReference>
<evidence type="ECO:0000313" key="7">
    <source>
        <dbReference type="EMBL" id="KAJ1645975.1"/>
    </source>
</evidence>
<dbReference type="SUPFAM" id="SSF46785">
    <property type="entry name" value="Winged helix' DNA-binding domain"/>
    <property type="match status" value="1"/>
</dbReference>
<dbReference type="Gene3D" id="1.20.1310.10">
    <property type="entry name" value="Cullin Repeats"/>
    <property type="match status" value="4"/>
</dbReference>
<dbReference type="InterPro" id="IPR036390">
    <property type="entry name" value="WH_DNA-bd_sf"/>
</dbReference>
<comment type="caution">
    <text evidence="7">The sequence shown here is derived from an EMBL/GenBank/DDBJ whole genome shotgun (WGS) entry which is preliminary data.</text>
</comment>
<accession>A0A9W7XNK3</accession>
<keyword evidence="8" id="KW-1185">Reference proteome</keyword>
<gene>
    <name evidence="7" type="ORF">LPJ64_002488</name>
</gene>
<dbReference type="Gene3D" id="3.30.230.130">
    <property type="entry name" value="Cullin, Chain C, Domain 2"/>
    <property type="match status" value="1"/>
</dbReference>
<protein>
    <recommendedName>
        <fullName evidence="6">Cullin family profile domain-containing protein</fullName>
    </recommendedName>
</protein>
<dbReference type="InterPro" id="IPR036317">
    <property type="entry name" value="Cullin_homology_sf"/>
</dbReference>
<dbReference type="Pfam" id="PF00888">
    <property type="entry name" value="Cullin"/>
    <property type="match status" value="1"/>
</dbReference>
<organism evidence="7 8">
    <name type="scientific">Coemansia asiatica</name>
    <dbReference type="NCBI Taxonomy" id="1052880"/>
    <lineage>
        <taxon>Eukaryota</taxon>
        <taxon>Fungi</taxon>
        <taxon>Fungi incertae sedis</taxon>
        <taxon>Zoopagomycota</taxon>
        <taxon>Kickxellomycotina</taxon>
        <taxon>Kickxellomycetes</taxon>
        <taxon>Kickxellales</taxon>
        <taxon>Kickxellaceae</taxon>
        <taxon>Coemansia</taxon>
    </lineage>
</organism>
<dbReference type="Gene3D" id="1.10.10.10">
    <property type="entry name" value="Winged helix-like DNA-binding domain superfamily/Winged helix DNA-binding domain"/>
    <property type="match status" value="1"/>
</dbReference>
<dbReference type="Pfam" id="PF26557">
    <property type="entry name" value="Cullin_AB"/>
    <property type="match status" value="1"/>
</dbReference>
<proteinExistence type="inferred from homology"/>
<dbReference type="FunFam" id="1.20.1310.10:FF:000002">
    <property type="entry name" value="cullin-3 isoform X1"/>
    <property type="match status" value="1"/>
</dbReference>
<dbReference type="EMBL" id="JANBOH010000080">
    <property type="protein sequence ID" value="KAJ1645975.1"/>
    <property type="molecule type" value="Genomic_DNA"/>
</dbReference>
<evidence type="ECO:0000313" key="8">
    <source>
        <dbReference type="Proteomes" id="UP001145021"/>
    </source>
</evidence>
<dbReference type="FunFam" id="1.10.10.10:FF:000050">
    <property type="entry name" value="Cullin 4B"/>
    <property type="match status" value="1"/>
</dbReference>
<dbReference type="InterPro" id="IPR019559">
    <property type="entry name" value="Cullin_neddylation_domain"/>
</dbReference>
<dbReference type="Proteomes" id="UP001145021">
    <property type="component" value="Unassembled WGS sequence"/>
</dbReference>
<evidence type="ECO:0000256" key="4">
    <source>
        <dbReference type="PROSITE-ProRule" id="PRU00330"/>
    </source>
</evidence>
<dbReference type="InterPro" id="IPR016158">
    <property type="entry name" value="Cullin_homology"/>
</dbReference>
<dbReference type="GO" id="GO:0031625">
    <property type="term" value="F:ubiquitin protein ligase binding"/>
    <property type="evidence" value="ECO:0007669"/>
    <property type="project" value="InterPro"/>
</dbReference>
<dbReference type="AlphaFoldDB" id="A0A9W7XNK3"/>
<dbReference type="PROSITE" id="PS50069">
    <property type="entry name" value="CULLIN_2"/>
    <property type="match status" value="1"/>
</dbReference>
<name>A0A9W7XNK3_9FUNG</name>
<dbReference type="InterPro" id="IPR016159">
    <property type="entry name" value="Cullin_repeat-like_dom_sf"/>
</dbReference>
<dbReference type="Pfam" id="PF10557">
    <property type="entry name" value="Cullin_Nedd8"/>
    <property type="match status" value="1"/>
</dbReference>
<dbReference type="InterPro" id="IPR001373">
    <property type="entry name" value="Cullin_N"/>
</dbReference>
<keyword evidence="3" id="KW-0832">Ubl conjugation</keyword>
<dbReference type="InterPro" id="IPR059120">
    <property type="entry name" value="Cullin-like_AB"/>
</dbReference>
<keyword evidence="2" id="KW-1017">Isopeptide bond</keyword>